<gene>
    <name evidence="1" type="ORF">COS54_03020</name>
</gene>
<dbReference type="EMBL" id="PEVC01000053">
    <property type="protein sequence ID" value="PIV00448.1"/>
    <property type="molecule type" value="Genomic_DNA"/>
</dbReference>
<dbReference type="AlphaFoldDB" id="A0A2M7BBH5"/>
<reference evidence="2" key="1">
    <citation type="submission" date="2017-09" db="EMBL/GenBank/DDBJ databases">
        <title>Depth-based differentiation of microbial function through sediment-hosted aquifers and enrichment of novel symbionts in the deep terrestrial subsurface.</title>
        <authorList>
            <person name="Probst A.J."/>
            <person name="Ladd B."/>
            <person name="Jarett J.K."/>
            <person name="Geller-Mcgrath D.E."/>
            <person name="Sieber C.M.K."/>
            <person name="Emerson J.B."/>
            <person name="Anantharaman K."/>
            <person name="Thomas B.C."/>
            <person name="Malmstrom R."/>
            <person name="Stieglmeier M."/>
            <person name="Klingl A."/>
            <person name="Woyke T."/>
            <person name="Ryan C.M."/>
            <person name="Banfield J.F."/>
        </authorList>
    </citation>
    <scope>NUCLEOTIDE SEQUENCE [LARGE SCALE GENOMIC DNA]</scope>
</reference>
<comment type="caution">
    <text evidence="1">The sequence shown here is derived from an EMBL/GenBank/DDBJ whole genome shotgun (WGS) entry which is preliminary data.</text>
</comment>
<sequence length="240" mass="28742">MYPQIIFSLNKDLDKWVGCHFLDHQRGGVDFGKSIIKIHPKLTQAKEFPDNEKKQTIIGQYVDSFYETHQNQLESIRTEFEKRWVLVARPFFKAVDKIFDYPWPKGFYFTRNKLVYIAYLSIFPCQPRFLKNKTFQVFYLNKEDSLTTAHELLHFLFYNYFEKNFPKISPAEEKVWILSEVLNILILNLPEFYALFGDSSRHPYPQHISIIENLKPEWEKRKDLNSFLKSSLEVIEKVKK</sequence>
<name>A0A2M7BBH5_9BACT</name>
<evidence type="ECO:0000313" key="2">
    <source>
        <dbReference type="Proteomes" id="UP000229631"/>
    </source>
</evidence>
<accession>A0A2M7BBH5</accession>
<evidence type="ECO:0000313" key="1">
    <source>
        <dbReference type="EMBL" id="PIV00448.1"/>
    </source>
</evidence>
<organism evidence="1 2">
    <name type="scientific">Candidatus Shapirobacteria bacterium CG03_land_8_20_14_0_80_39_12</name>
    <dbReference type="NCBI Taxonomy" id="1974879"/>
    <lineage>
        <taxon>Bacteria</taxon>
        <taxon>Candidatus Shapironibacteriota</taxon>
    </lineage>
</organism>
<evidence type="ECO:0008006" key="3">
    <source>
        <dbReference type="Google" id="ProtNLM"/>
    </source>
</evidence>
<protein>
    <recommendedName>
        <fullName evidence="3">DUF2268 domain-containing protein</fullName>
    </recommendedName>
</protein>
<dbReference type="Proteomes" id="UP000229631">
    <property type="component" value="Unassembled WGS sequence"/>
</dbReference>
<proteinExistence type="predicted"/>